<dbReference type="Gene3D" id="2.170.120.12">
    <property type="entry name" value="DNA-directed RNA polymerase, insert domain"/>
    <property type="match status" value="1"/>
</dbReference>
<evidence type="ECO:0000256" key="8">
    <source>
        <dbReference type="ARBA" id="ARBA00032524"/>
    </source>
</evidence>
<dbReference type="Pfam" id="PF03118">
    <property type="entry name" value="RNA_pol_A_CTD"/>
    <property type="match status" value="1"/>
</dbReference>
<evidence type="ECO:0000256" key="1">
    <source>
        <dbReference type="ARBA" id="ARBA00007123"/>
    </source>
</evidence>
<dbReference type="Pfam" id="PF01193">
    <property type="entry name" value="RNA_pol_L"/>
    <property type="match status" value="1"/>
</dbReference>
<feature type="domain" description="DNA-directed RNA polymerase RpoA/D/Rpb3-type" evidence="13">
    <location>
        <begin position="21"/>
        <end position="228"/>
    </location>
</feature>
<keyword evidence="5 11" id="KW-0808">Transferase</keyword>
<dbReference type="Gene3D" id="1.10.150.20">
    <property type="entry name" value="5' to 3' exonuclease, C-terminal subdomain"/>
    <property type="match status" value="1"/>
</dbReference>
<dbReference type="InterPro" id="IPR011262">
    <property type="entry name" value="DNA-dir_RNA_pol_insert"/>
</dbReference>
<accession>A0A0G0DUN4</accession>
<dbReference type="EMBL" id="LBRM01000006">
    <property type="protein sequence ID" value="KKP98249.1"/>
    <property type="molecule type" value="Genomic_DNA"/>
</dbReference>
<reference evidence="14 15" key="1">
    <citation type="journal article" date="2015" name="Nature">
        <title>rRNA introns, odd ribosomes, and small enigmatic genomes across a large radiation of phyla.</title>
        <authorList>
            <person name="Brown C.T."/>
            <person name="Hug L.A."/>
            <person name="Thomas B.C."/>
            <person name="Sharon I."/>
            <person name="Castelle C.J."/>
            <person name="Singh A."/>
            <person name="Wilkins M.J."/>
            <person name="Williams K.H."/>
            <person name="Banfield J.F."/>
        </authorList>
    </citation>
    <scope>NUCLEOTIDE SEQUENCE [LARGE SCALE GENOMIC DNA]</scope>
</reference>
<comment type="caution">
    <text evidence="14">The sequence shown here is derived from an EMBL/GenBank/DDBJ whole genome shotgun (WGS) entry which is preliminary data.</text>
</comment>
<evidence type="ECO:0000256" key="12">
    <source>
        <dbReference type="SAM" id="MobiDB-lite"/>
    </source>
</evidence>
<comment type="domain">
    <text evidence="11">The N-terminal domain is essential for RNAP assembly and basal transcription, whereas the C-terminal domain is involved in interaction with transcriptional regulators and with upstream promoter elements.</text>
</comment>
<sequence>MPEYKIIMPSKPRIVLEEDNKGVFEIDGLYPGYGHTLGNSLRRIILSSLPGASITSIKIEGISHEFQTMDGIKEDVIVMILNLKKIRFKMISDEPQTVTLSVKGPKEVLAKDVKTGGQVEILNPDLHIVEITGKINLNIEMKIEKGLGFIPKEILQKEKVDIGTIAVDGIFTPIRRVSYEVENMRVGDNTNYNRLRISIETDGTLIPREAFLKSIEIMINQLKAIIDFKEPEEEMKEPVRNISHGSAGEGKKSDEEDGKKTDDFTDILKTRTDSLDLSTRTLNALTAANIRTLGGLARKKREDLLEVEGIGEKGISEIKKVLGKFGLNLKE</sequence>
<dbReference type="PATRIC" id="fig|1618728.3.peg.243"/>
<evidence type="ECO:0000256" key="11">
    <source>
        <dbReference type="HAMAP-Rule" id="MF_00059"/>
    </source>
</evidence>
<evidence type="ECO:0000256" key="9">
    <source>
        <dbReference type="ARBA" id="ARBA00033070"/>
    </source>
</evidence>
<dbReference type="GO" id="GO:0003677">
    <property type="term" value="F:DNA binding"/>
    <property type="evidence" value="ECO:0007669"/>
    <property type="project" value="UniProtKB-UniRule"/>
</dbReference>
<keyword evidence="4 11" id="KW-0240">DNA-directed RNA polymerase</keyword>
<evidence type="ECO:0000256" key="2">
    <source>
        <dbReference type="ARBA" id="ARBA00012418"/>
    </source>
</evidence>
<evidence type="ECO:0000313" key="14">
    <source>
        <dbReference type="EMBL" id="KKP98249.1"/>
    </source>
</evidence>
<comment type="catalytic activity">
    <reaction evidence="10 11">
        <text>RNA(n) + a ribonucleoside 5'-triphosphate = RNA(n+1) + diphosphate</text>
        <dbReference type="Rhea" id="RHEA:21248"/>
        <dbReference type="Rhea" id="RHEA-COMP:14527"/>
        <dbReference type="Rhea" id="RHEA-COMP:17342"/>
        <dbReference type="ChEBI" id="CHEBI:33019"/>
        <dbReference type="ChEBI" id="CHEBI:61557"/>
        <dbReference type="ChEBI" id="CHEBI:140395"/>
        <dbReference type="EC" id="2.7.7.6"/>
    </reaction>
</comment>
<dbReference type="GO" id="GO:0046983">
    <property type="term" value="F:protein dimerization activity"/>
    <property type="evidence" value="ECO:0007669"/>
    <property type="project" value="InterPro"/>
</dbReference>
<proteinExistence type="inferred from homology"/>
<comment type="function">
    <text evidence="11">DNA-dependent RNA polymerase catalyzes the transcription of DNA into RNA using the four ribonucleoside triphosphates as substrates.</text>
</comment>
<dbReference type="GO" id="GO:0006351">
    <property type="term" value="P:DNA-templated transcription"/>
    <property type="evidence" value="ECO:0007669"/>
    <property type="project" value="UniProtKB-UniRule"/>
</dbReference>
<dbReference type="InterPro" id="IPR011260">
    <property type="entry name" value="RNAP_asu_C"/>
</dbReference>
<evidence type="ECO:0000256" key="5">
    <source>
        <dbReference type="ARBA" id="ARBA00022679"/>
    </source>
</evidence>
<dbReference type="SUPFAM" id="SSF56553">
    <property type="entry name" value="Insert subdomain of RNA polymerase alpha subunit"/>
    <property type="match status" value="1"/>
</dbReference>
<dbReference type="CDD" id="cd06928">
    <property type="entry name" value="RNAP_alpha_NTD"/>
    <property type="match status" value="1"/>
</dbReference>
<dbReference type="EC" id="2.7.7.6" evidence="2 11"/>
<dbReference type="GO" id="GO:0003899">
    <property type="term" value="F:DNA-directed RNA polymerase activity"/>
    <property type="evidence" value="ECO:0007669"/>
    <property type="project" value="UniProtKB-UniRule"/>
</dbReference>
<gene>
    <name evidence="11" type="primary">rpoA</name>
    <name evidence="14" type="ORF">US05_C0006G0008</name>
</gene>
<evidence type="ECO:0000256" key="7">
    <source>
        <dbReference type="ARBA" id="ARBA00023163"/>
    </source>
</evidence>
<dbReference type="InterPro" id="IPR036603">
    <property type="entry name" value="RBP11-like"/>
</dbReference>
<dbReference type="FunFam" id="2.170.120.12:FF:000001">
    <property type="entry name" value="DNA-directed RNA polymerase subunit alpha"/>
    <property type="match status" value="1"/>
</dbReference>
<comment type="subunit">
    <text evidence="11">Homodimer. The RNAP catalytic core consists of 2 alpha, 1 beta, 1 beta' and 1 omega subunit. When a sigma factor is associated with the core the holoenzyme is formed, which can initiate transcription.</text>
</comment>
<dbReference type="InterPro" id="IPR011263">
    <property type="entry name" value="DNA-dir_RNA_pol_RpoA/D/Rpb3"/>
</dbReference>
<keyword evidence="6 11" id="KW-0548">Nucleotidyltransferase</keyword>
<comment type="similarity">
    <text evidence="1 11">Belongs to the RNA polymerase alpha chain family.</text>
</comment>
<dbReference type="AlphaFoldDB" id="A0A0G0DUN4"/>
<dbReference type="NCBIfam" id="TIGR02027">
    <property type="entry name" value="rpoA"/>
    <property type="match status" value="1"/>
</dbReference>
<dbReference type="InterPro" id="IPR011773">
    <property type="entry name" value="DNA-dir_RpoA"/>
</dbReference>
<feature type="region of interest" description="Alpha C-terminal domain (alpha-CTD)" evidence="11">
    <location>
        <begin position="264"/>
        <end position="331"/>
    </location>
</feature>
<dbReference type="SMART" id="SM00662">
    <property type="entry name" value="RPOLD"/>
    <property type="match status" value="1"/>
</dbReference>
<keyword evidence="7 11" id="KW-0804">Transcription</keyword>
<feature type="compositionally biased region" description="Basic and acidic residues" evidence="12">
    <location>
        <begin position="249"/>
        <end position="263"/>
    </location>
</feature>
<dbReference type="NCBIfam" id="NF003519">
    <property type="entry name" value="PRK05182.2-5"/>
    <property type="match status" value="1"/>
</dbReference>
<evidence type="ECO:0000256" key="10">
    <source>
        <dbReference type="ARBA" id="ARBA00048552"/>
    </source>
</evidence>
<dbReference type="SUPFAM" id="SSF55257">
    <property type="entry name" value="RBP11-like subunits of RNA polymerase"/>
    <property type="match status" value="1"/>
</dbReference>
<dbReference type="Pfam" id="PF01000">
    <property type="entry name" value="RNA_pol_A_bac"/>
    <property type="match status" value="1"/>
</dbReference>
<name>A0A0G0DUN4_9BACT</name>
<dbReference type="InterPro" id="IPR036643">
    <property type="entry name" value="RNApol_insert_sf"/>
</dbReference>
<protein>
    <recommendedName>
        <fullName evidence="3 11">DNA-directed RNA polymerase subunit alpha</fullName>
        <shortName evidence="11">RNAP subunit alpha</shortName>
        <ecNumber evidence="2 11">2.7.7.6</ecNumber>
    </recommendedName>
    <alternativeName>
        <fullName evidence="9 11">RNA polymerase subunit alpha</fullName>
    </alternativeName>
    <alternativeName>
        <fullName evidence="8 11">Transcriptase subunit alpha</fullName>
    </alternativeName>
</protein>
<dbReference type="Gene3D" id="3.30.1360.10">
    <property type="entry name" value="RNA polymerase, RBP11-like subunit"/>
    <property type="match status" value="1"/>
</dbReference>
<evidence type="ECO:0000259" key="13">
    <source>
        <dbReference type="SMART" id="SM00662"/>
    </source>
</evidence>
<dbReference type="GO" id="GO:0005737">
    <property type="term" value="C:cytoplasm"/>
    <property type="evidence" value="ECO:0007669"/>
    <property type="project" value="UniProtKB-ARBA"/>
</dbReference>
<feature type="region of interest" description="Disordered" evidence="12">
    <location>
        <begin position="235"/>
        <end position="263"/>
    </location>
</feature>
<feature type="region of interest" description="Alpha N-terminal domain (alpha-NTD)" evidence="11">
    <location>
        <begin position="1"/>
        <end position="229"/>
    </location>
</feature>
<organism evidence="14 15">
    <name type="scientific">Candidatus Nomurabacteria bacterium GW2011_GWA1_36_15</name>
    <dbReference type="NCBI Taxonomy" id="1618728"/>
    <lineage>
        <taxon>Bacteria</taxon>
        <taxon>Candidatus Nomuraibacteriota</taxon>
    </lineage>
</organism>
<dbReference type="GO" id="GO:0000428">
    <property type="term" value="C:DNA-directed RNA polymerase complex"/>
    <property type="evidence" value="ECO:0007669"/>
    <property type="project" value="UniProtKB-KW"/>
</dbReference>
<dbReference type="Proteomes" id="UP000034606">
    <property type="component" value="Unassembled WGS sequence"/>
</dbReference>
<evidence type="ECO:0000256" key="3">
    <source>
        <dbReference type="ARBA" id="ARBA00015972"/>
    </source>
</evidence>
<dbReference type="SUPFAM" id="SSF47789">
    <property type="entry name" value="C-terminal domain of RNA polymerase alpha subunit"/>
    <property type="match status" value="1"/>
</dbReference>
<dbReference type="HAMAP" id="MF_00059">
    <property type="entry name" value="RNApol_bact_RpoA"/>
    <property type="match status" value="1"/>
</dbReference>
<evidence type="ECO:0000256" key="4">
    <source>
        <dbReference type="ARBA" id="ARBA00022478"/>
    </source>
</evidence>
<evidence type="ECO:0000256" key="6">
    <source>
        <dbReference type="ARBA" id="ARBA00022695"/>
    </source>
</evidence>
<evidence type="ECO:0000313" key="15">
    <source>
        <dbReference type="Proteomes" id="UP000034606"/>
    </source>
</evidence>